<dbReference type="EC" id="3.2.1.51" evidence="3"/>
<dbReference type="InterPro" id="IPR000933">
    <property type="entry name" value="Glyco_hydro_29"/>
</dbReference>
<dbReference type="AlphaFoldDB" id="A0A5J5IJ51"/>
<keyword evidence="9" id="KW-1185">Reference proteome</keyword>
<dbReference type="GO" id="GO:0006004">
    <property type="term" value="P:fucose metabolic process"/>
    <property type="evidence" value="ECO:0007669"/>
    <property type="project" value="InterPro"/>
</dbReference>
<comment type="caution">
    <text evidence="8">The sequence shown here is derived from an EMBL/GenBank/DDBJ whole genome shotgun (WGS) entry which is preliminary data.</text>
</comment>
<dbReference type="GO" id="GO:0016139">
    <property type="term" value="P:glycoside catabolic process"/>
    <property type="evidence" value="ECO:0007669"/>
    <property type="project" value="TreeGrafter"/>
</dbReference>
<dbReference type="Pfam" id="PF07691">
    <property type="entry name" value="PA14"/>
    <property type="match status" value="1"/>
</dbReference>
<dbReference type="InterPro" id="IPR016286">
    <property type="entry name" value="FUC_metazoa-typ"/>
</dbReference>
<keyword evidence="5" id="KW-0378">Hydrolase</keyword>
<name>A0A5J5IJ51_9BACT</name>
<dbReference type="Pfam" id="PF16757">
    <property type="entry name" value="Fucosidase_C"/>
    <property type="match status" value="1"/>
</dbReference>
<gene>
    <name evidence="8" type="ORF">FW778_12495</name>
</gene>
<comment type="similarity">
    <text evidence="2">Belongs to the glycosyl hydrolase 29 family.</text>
</comment>
<dbReference type="InterPro" id="IPR037524">
    <property type="entry name" value="PA14/GLEYA"/>
</dbReference>
<dbReference type="GO" id="GO:0005764">
    <property type="term" value="C:lysosome"/>
    <property type="evidence" value="ECO:0007669"/>
    <property type="project" value="TreeGrafter"/>
</dbReference>
<dbReference type="Gene3D" id="3.90.182.10">
    <property type="entry name" value="Toxin - Anthrax Protective Antigen,domain 1"/>
    <property type="match status" value="1"/>
</dbReference>
<dbReference type="RefSeq" id="WP_150415060.1">
    <property type="nucleotide sequence ID" value="NZ_VYQF01000003.1"/>
</dbReference>
<dbReference type="Pfam" id="PF01120">
    <property type="entry name" value="Alpha_L_fucos"/>
    <property type="match status" value="1"/>
</dbReference>
<dbReference type="Pfam" id="PF13287">
    <property type="entry name" value="Fn3_assoc"/>
    <property type="match status" value="1"/>
</dbReference>
<dbReference type="PROSITE" id="PS51820">
    <property type="entry name" value="PA14"/>
    <property type="match status" value="1"/>
</dbReference>
<evidence type="ECO:0000259" key="7">
    <source>
        <dbReference type="PROSITE" id="PS51820"/>
    </source>
</evidence>
<dbReference type="PANTHER" id="PTHR10030">
    <property type="entry name" value="ALPHA-L-FUCOSIDASE"/>
    <property type="match status" value="1"/>
</dbReference>
<dbReference type="PRINTS" id="PR00741">
    <property type="entry name" value="GLHYDRLASE29"/>
</dbReference>
<dbReference type="InterPro" id="IPR031919">
    <property type="entry name" value="Fucosidase_C"/>
</dbReference>
<comment type="function">
    <text evidence="1">Alpha-L-fucosidase is responsible for hydrolyzing the alpha-1,6-linked fucose joined to the reducing-end N-acetylglucosamine of the carbohydrate moieties of glycoproteins.</text>
</comment>
<evidence type="ECO:0000256" key="5">
    <source>
        <dbReference type="ARBA" id="ARBA00022801"/>
    </source>
</evidence>
<dbReference type="SUPFAM" id="SSF56988">
    <property type="entry name" value="Anthrax protective antigen"/>
    <property type="match status" value="1"/>
</dbReference>
<dbReference type="Proteomes" id="UP000326903">
    <property type="component" value="Unassembled WGS sequence"/>
</dbReference>
<dbReference type="GO" id="GO:0004560">
    <property type="term" value="F:alpha-L-fucosidase activity"/>
    <property type="evidence" value="ECO:0007669"/>
    <property type="project" value="InterPro"/>
</dbReference>
<organism evidence="8 9">
    <name type="scientific">Ginsengibacter hankyongi</name>
    <dbReference type="NCBI Taxonomy" id="2607284"/>
    <lineage>
        <taxon>Bacteria</taxon>
        <taxon>Pseudomonadati</taxon>
        <taxon>Bacteroidota</taxon>
        <taxon>Chitinophagia</taxon>
        <taxon>Chitinophagales</taxon>
        <taxon>Chitinophagaceae</taxon>
        <taxon>Ginsengibacter</taxon>
    </lineage>
</organism>
<dbReference type="Gene3D" id="2.60.40.1180">
    <property type="entry name" value="Golgi alpha-mannosidase II"/>
    <property type="match status" value="1"/>
</dbReference>
<reference evidence="8 9" key="1">
    <citation type="submission" date="2019-09" db="EMBL/GenBank/DDBJ databases">
        <title>Draft genome sequence of Ginsengibacter sp. BR5-29.</title>
        <authorList>
            <person name="Im W.-T."/>
        </authorList>
    </citation>
    <scope>NUCLEOTIDE SEQUENCE [LARGE SCALE GENOMIC DNA]</scope>
    <source>
        <strain evidence="8 9">BR5-29</strain>
    </source>
</reference>
<dbReference type="PANTHER" id="PTHR10030:SF37">
    <property type="entry name" value="ALPHA-L-FUCOSIDASE-RELATED"/>
    <property type="match status" value="1"/>
</dbReference>
<proteinExistence type="inferred from homology"/>
<dbReference type="SMART" id="SM00812">
    <property type="entry name" value="Alpha_L_fucos"/>
    <property type="match status" value="1"/>
</dbReference>
<dbReference type="EMBL" id="VYQF01000003">
    <property type="protein sequence ID" value="KAA9038385.1"/>
    <property type="molecule type" value="Genomic_DNA"/>
</dbReference>
<dbReference type="InterPro" id="IPR057739">
    <property type="entry name" value="Glyco_hydro_29_N"/>
</dbReference>
<evidence type="ECO:0000313" key="9">
    <source>
        <dbReference type="Proteomes" id="UP000326903"/>
    </source>
</evidence>
<dbReference type="SUPFAM" id="SSF51445">
    <property type="entry name" value="(Trans)glycosidases"/>
    <property type="match status" value="1"/>
</dbReference>
<evidence type="ECO:0000256" key="3">
    <source>
        <dbReference type="ARBA" id="ARBA00012662"/>
    </source>
</evidence>
<dbReference type="InterPro" id="IPR011658">
    <property type="entry name" value="PA14_dom"/>
</dbReference>
<feature type="domain" description="PA14" evidence="7">
    <location>
        <begin position="577"/>
        <end position="714"/>
    </location>
</feature>
<dbReference type="InterPro" id="IPR026876">
    <property type="entry name" value="Fn3_assoc_repeat"/>
</dbReference>
<evidence type="ECO:0000256" key="2">
    <source>
        <dbReference type="ARBA" id="ARBA00007951"/>
    </source>
</evidence>
<dbReference type="InterPro" id="IPR013780">
    <property type="entry name" value="Glyco_hydro_b"/>
</dbReference>
<evidence type="ECO:0000256" key="1">
    <source>
        <dbReference type="ARBA" id="ARBA00004071"/>
    </source>
</evidence>
<accession>A0A5J5IJ51</accession>
<keyword evidence="6" id="KW-0326">Glycosidase</keyword>
<evidence type="ECO:0000256" key="6">
    <source>
        <dbReference type="ARBA" id="ARBA00023295"/>
    </source>
</evidence>
<evidence type="ECO:0000256" key="4">
    <source>
        <dbReference type="ARBA" id="ARBA00022729"/>
    </source>
</evidence>
<dbReference type="InterPro" id="IPR017853">
    <property type="entry name" value="GH"/>
</dbReference>
<keyword evidence="4" id="KW-0732">Signal</keyword>
<dbReference type="SMART" id="SM00758">
    <property type="entry name" value="PA14"/>
    <property type="match status" value="1"/>
</dbReference>
<sequence length="720" mass="82305">MKFKKSSFLQILFTCLWLFFYSDIFAQYKPSWESLDTRPVPQWYTNAKFGIFIHWGVYSVPGYSSKGQYAEWYQNGLKSGDSARIKYQHENFGDRSYYDLVKNFHAELFNPDAWAQLIEKSGAKYVVLTSKHHDGFCLWPSKEADRDWGFPWNAVSAGPHRDLLGDLFKALRKTSVHAGMYYSLYEWYDPLWVSDKGKYVSEHMWPQMKELINTYKPDVFWTDGDWDAPPTTWKSQEFLAWLYNDSPVKDKIVTYDRWGSGVRFHHGGVYTPEYQPDLDFEDHPWEESRGMGASYGYNRAEDAWDYNSAQSLVLQLIDKVSRGGNFLLDIGPDAHGKIPPVMQERLLQIGSWMDINSEAIYNTERWKISSQWSGGNRKYKPKKGDNDLLLKITVDPDPDYAVKEIFYTYNPTTNSLYAIFPKYPDDKKIVLKGLTLPERTTINFLSTKENLSWQQQGKDVVVSLPGYDPNKIKAPYAYVVKISNYGKFAHKPVMEVSYANNSLKPVVAFSKNDGAEIRYTLDGSEPDGNSSLYLKPFLINKTSVIKAIAMLPNALSSDVTSTDVKCFPWLKATKVKNLKNGISWKYYEPEGTINLESIQTSPVKKEGVTRSISEKVKQREDRYALQFDGYINIKKGGIYKFFTLSDDGSKLFIDNEEIVNNDGEHGAAEVSGTAALKKGYHKIKVVYFDAGGGNELKVSWQNSNGNREAIPADVLFHVAG</sequence>
<protein>
    <recommendedName>
        <fullName evidence="3">alpha-L-fucosidase</fullName>
        <ecNumber evidence="3">3.2.1.51</ecNumber>
    </recommendedName>
</protein>
<dbReference type="Gene3D" id="3.20.20.80">
    <property type="entry name" value="Glycosidases"/>
    <property type="match status" value="1"/>
</dbReference>
<evidence type="ECO:0000313" key="8">
    <source>
        <dbReference type="EMBL" id="KAA9038385.1"/>
    </source>
</evidence>